<proteinExistence type="predicted"/>
<name>A0ABX2W4A0_9ENTR</name>
<gene>
    <name evidence="2" type="ORF">M976_03759</name>
</gene>
<protein>
    <submittedName>
        <fullName evidence="2">Uncharacterized DUF1120 family protein</fullName>
    </submittedName>
</protein>
<keyword evidence="3" id="KW-1185">Reference proteome</keyword>
<evidence type="ECO:0000313" key="3">
    <source>
        <dbReference type="Proteomes" id="UP000078407"/>
    </source>
</evidence>
<feature type="signal peptide" evidence="1">
    <location>
        <begin position="1"/>
        <end position="19"/>
    </location>
</feature>
<reference evidence="2 3" key="1">
    <citation type="submission" date="2016-04" db="EMBL/GenBank/DDBJ databases">
        <title>ATOL: Assembling a taxonomically balanced genome-scale reconstruction of the evolutionary history of the Enterobacteriaceae.</title>
        <authorList>
            <person name="Plunkett G.III."/>
            <person name="Neeno-Eckwall E.C."/>
            <person name="Glasner J.D."/>
            <person name="Perna N.T."/>
        </authorList>
    </citation>
    <scope>NUCLEOTIDE SEQUENCE [LARGE SCALE GENOMIC DNA]</scope>
    <source>
        <strain evidence="2 3">ATCC 51602</strain>
    </source>
</reference>
<evidence type="ECO:0000256" key="1">
    <source>
        <dbReference type="SAM" id="SignalP"/>
    </source>
</evidence>
<evidence type="ECO:0000313" key="2">
    <source>
        <dbReference type="EMBL" id="OAT25415.1"/>
    </source>
</evidence>
<feature type="chain" id="PRO_5047505435" evidence="1">
    <location>
        <begin position="20"/>
        <end position="222"/>
    </location>
</feature>
<dbReference type="RefSeq" id="WP_064547694.1">
    <property type="nucleotide sequence ID" value="NZ_LXEQ01000054.1"/>
</dbReference>
<accession>A0ABX2W4A0</accession>
<dbReference type="Pfam" id="PF06551">
    <property type="entry name" value="DUF1120"/>
    <property type="match status" value="1"/>
</dbReference>
<keyword evidence="1" id="KW-0732">Signal</keyword>
<comment type="caution">
    <text evidence="2">The sequence shown here is derived from an EMBL/GenBank/DDBJ whole genome shotgun (WGS) entry which is preliminary data.</text>
</comment>
<dbReference type="InterPro" id="IPR010546">
    <property type="entry name" value="DUF1120"/>
</dbReference>
<organism evidence="2 3">
    <name type="scientific">Buttiauxella ferragutiae ATCC 51602</name>
    <dbReference type="NCBI Taxonomy" id="1354252"/>
    <lineage>
        <taxon>Bacteria</taxon>
        <taxon>Pseudomonadati</taxon>
        <taxon>Pseudomonadota</taxon>
        <taxon>Gammaproteobacteria</taxon>
        <taxon>Enterobacterales</taxon>
        <taxon>Enterobacteriaceae</taxon>
        <taxon>Buttiauxella</taxon>
    </lineage>
</organism>
<sequence length="222" mass="23028">MNKLLFATLLTMATSSAFAGETSTTLKVQGTLTTSACTPTLSNGGIVDFGTIQVSSLSSTQPNSLGQKDISLSITCDSATKVGFTVISNHEEGNPYNSVEFSNGNVVTNHDNLFGLGKTAENIGIGSYGVWVDASSINVDGSTAQLMSRGTGSNPGDWNTSMGVLRGSDSIVTSFGSFNEPVAFNSATFSLEVAATVQPTDTLAITDTTSLDGEMTISLFYL</sequence>
<dbReference type="EMBL" id="LXEQ01000054">
    <property type="protein sequence ID" value="OAT25415.1"/>
    <property type="molecule type" value="Genomic_DNA"/>
</dbReference>
<dbReference type="Proteomes" id="UP000078407">
    <property type="component" value="Unassembled WGS sequence"/>
</dbReference>